<keyword evidence="2" id="KW-1185">Reference proteome</keyword>
<accession>A0ACA9SME0</accession>
<reference evidence="1" key="1">
    <citation type="submission" date="2021-06" db="EMBL/GenBank/DDBJ databases">
        <authorList>
            <person name="Kallberg Y."/>
            <person name="Tangrot J."/>
            <person name="Rosling A."/>
        </authorList>
    </citation>
    <scope>NUCLEOTIDE SEQUENCE</scope>
    <source>
        <strain evidence="1">MA461A</strain>
    </source>
</reference>
<protein>
    <submittedName>
        <fullName evidence="1">14898_t:CDS:1</fullName>
    </submittedName>
</protein>
<dbReference type="EMBL" id="CAJVQC010136466">
    <property type="protein sequence ID" value="CAG8842988.1"/>
    <property type="molecule type" value="Genomic_DNA"/>
</dbReference>
<proteinExistence type="predicted"/>
<feature type="non-terminal residue" evidence="1">
    <location>
        <position position="65"/>
    </location>
</feature>
<evidence type="ECO:0000313" key="1">
    <source>
        <dbReference type="EMBL" id="CAG8842988.1"/>
    </source>
</evidence>
<organism evidence="1 2">
    <name type="scientific">Racocetra persica</name>
    <dbReference type="NCBI Taxonomy" id="160502"/>
    <lineage>
        <taxon>Eukaryota</taxon>
        <taxon>Fungi</taxon>
        <taxon>Fungi incertae sedis</taxon>
        <taxon>Mucoromycota</taxon>
        <taxon>Glomeromycotina</taxon>
        <taxon>Glomeromycetes</taxon>
        <taxon>Diversisporales</taxon>
        <taxon>Gigasporaceae</taxon>
        <taxon>Racocetra</taxon>
    </lineage>
</organism>
<feature type="non-terminal residue" evidence="1">
    <location>
        <position position="1"/>
    </location>
</feature>
<name>A0ACA9SME0_9GLOM</name>
<comment type="caution">
    <text evidence="1">The sequence shown here is derived from an EMBL/GenBank/DDBJ whole genome shotgun (WGS) entry which is preliminary data.</text>
</comment>
<sequence length="65" mass="7940">IWEQLNLFRVRGLYTYSKKNTFYARKLSTAPPDVIFFIPLWYLERQPNRHKKTTRILNIEPDIQT</sequence>
<dbReference type="Proteomes" id="UP000789920">
    <property type="component" value="Unassembled WGS sequence"/>
</dbReference>
<gene>
    <name evidence="1" type="ORF">RPERSI_LOCUS32564</name>
</gene>
<evidence type="ECO:0000313" key="2">
    <source>
        <dbReference type="Proteomes" id="UP000789920"/>
    </source>
</evidence>